<name>A0ABR4HSC8_9EURO</name>
<comment type="caution">
    <text evidence="1">The sequence shown here is derived from an EMBL/GenBank/DDBJ whole genome shotgun (WGS) entry which is preliminary data.</text>
</comment>
<gene>
    <name evidence="1" type="ORF">BJX63DRAFT_383929</name>
</gene>
<organism evidence="1 2">
    <name type="scientific">Aspergillus granulosus</name>
    <dbReference type="NCBI Taxonomy" id="176169"/>
    <lineage>
        <taxon>Eukaryota</taxon>
        <taxon>Fungi</taxon>
        <taxon>Dikarya</taxon>
        <taxon>Ascomycota</taxon>
        <taxon>Pezizomycotina</taxon>
        <taxon>Eurotiomycetes</taxon>
        <taxon>Eurotiomycetidae</taxon>
        <taxon>Eurotiales</taxon>
        <taxon>Aspergillaceae</taxon>
        <taxon>Aspergillus</taxon>
        <taxon>Aspergillus subgen. Nidulantes</taxon>
    </lineage>
</organism>
<dbReference type="EMBL" id="JBFXLT010000014">
    <property type="protein sequence ID" value="KAL2818306.1"/>
    <property type="molecule type" value="Genomic_DNA"/>
</dbReference>
<sequence length="58" mass="6640">MNETFVKHLRDRLPQDFGAKNIQCLAALLWLMLQQEPPKRMPTAKLLNHPFLIGGIKG</sequence>
<accession>A0ABR4HSC8</accession>
<evidence type="ECO:0000313" key="1">
    <source>
        <dbReference type="EMBL" id="KAL2818306.1"/>
    </source>
</evidence>
<reference evidence="1 2" key="1">
    <citation type="submission" date="2024-07" db="EMBL/GenBank/DDBJ databases">
        <title>Section-level genome sequencing and comparative genomics of Aspergillus sections Usti and Cavernicolus.</title>
        <authorList>
            <consortium name="Lawrence Berkeley National Laboratory"/>
            <person name="Nybo J.L."/>
            <person name="Vesth T.C."/>
            <person name="Theobald S."/>
            <person name="Frisvad J.C."/>
            <person name="Larsen T.O."/>
            <person name="Kjaerboelling I."/>
            <person name="Rothschild-Mancinelli K."/>
            <person name="Lyhne E.K."/>
            <person name="Kogle M.E."/>
            <person name="Barry K."/>
            <person name="Clum A."/>
            <person name="Na H."/>
            <person name="Ledsgaard L."/>
            <person name="Lin J."/>
            <person name="Lipzen A."/>
            <person name="Kuo A."/>
            <person name="Riley R."/>
            <person name="Mondo S."/>
            <person name="Labutti K."/>
            <person name="Haridas S."/>
            <person name="Pangalinan J."/>
            <person name="Salamov A.A."/>
            <person name="Simmons B.A."/>
            <person name="Magnuson J.K."/>
            <person name="Chen J."/>
            <person name="Drula E."/>
            <person name="Henrissat B."/>
            <person name="Wiebenga A."/>
            <person name="Lubbers R.J."/>
            <person name="Gomes A.C."/>
            <person name="Makela M.R."/>
            <person name="Stajich J."/>
            <person name="Grigoriev I.V."/>
            <person name="Mortensen U.H."/>
            <person name="De Vries R.P."/>
            <person name="Baker S.E."/>
            <person name="Andersen M.R."/>
        </authorList>
    </citation>
    <scope>NUCLEOTIDE SEQUENCE [LARGE SCALE GENOMIC DNA]</scope>
    <source>
        <strain evidence="1 2">CBS 588.65</strain>
    </source>
</reference>
<keyword evidence="2" id="KW-1185">Reference proteome</keyword>
<evidence type="ECO:0008006" key="3">
    <source>
        <dbReference type="Google" id="ProtNLM"/>
    </source>
</evidence>
<protein>
    <recommendedName>
        <fullName evidence="3">Protein kinase domain-containing protein</fullName>
    </recommendedName>
</protein>
<dbReference type="Proteomes" id="UP001610334">
    <property type="component" value="Unassembled WGS sequence"/>
</dbReference>
<proteinExistence type="predicted"/>
<evidence type="ECO:0000313" key="2">
    <source>
        <dbReference type="Proteomes" id="UP001610334"/>
    </source>
</evidence>